<organism evidence="4 5">
    <name type="scientific">Thalassospira alkalitolerans</name>
    <dbReference type="NCBI Taxonomy" id="1293890"/>
    <lineage>
        <taxon>Bacteria</taxon>
        <taxon>Pseudomonadati</taxon>
        <taxon>Pseudomonadota</taxon>
        <taxon>Alphaproteobacteria</taxon>
        <taxon>Rhodospirillales</taxon>
        <taxon>Thalassospiraceae</taxon>
        <taxon>Thalassospira</taxon>
    </lineage>
</organism>
<dbReference type="PANTHER" id="PTHR43115:SF4">
    <property type="entry name" value="DEHYDROGENASE_REDUCTASE SDR FAMILY MEMBER 11"/>
    <property type="match status" value="1"/>
</dbReference>
<evidence type="ECO:0000313" key="4">
    <source>
        <dbReference type="EMBL" id="OSQ48335.1"/>
    </source>
</evidence>
<dbReference type="OrthoDB" id="9810734at2"/>
<name>A0A1Y2LD11_9PROT</name>
<reference evidence="4 5" key="1">
    <citation type="submission" date="2014-03" db="EMBL/GenBank/DDBJ databases">
        <title>The draft genome sequence of Thalassospira alkalitolerans JCM 18968.</title>
        <authorList>
            <person name="Lai Q."/>
            <person name="Shao Z."/>
        </authorList>
    </citation>
    <scope>NUCLEOTIDE SEQUENCE [LARGE SCALE GENOMIC DNA]</scope>
    <source>
        <strain evidence="4 5">JCM 18968</strain>
    </source>
</reference>
<dbReference type="PROSITE" id="PS00061">
    <property type="entry name" value="ADH_SHORT"/>
    <property type="match status" value="1"/>
</dbReference>
<dbReference type="PRINTS" id="PR00081">
    <property type="entry name" value="GDHRDH"/>
</dbReference>
<accession>A0A1Y2LD11</accession>
<gene>
    <name evidence="4" type="ORF">TALK_08640</name>
</gene>
<protein>
    <submittedName>
        <fullName evidence="4">Oxidoreductase</fullName>
    </submittedName>
</protein>
<evidence type="ECO:0000256" key="1">
    <source>
        <dbReference type="ARBA" id="ARBA00006484"/>
    </source>
</evidence>
<keyword evidence="5" id="KW-1185">Reference proteome</keyword>
<dbReference type="Gene3D" id="3.40.50.720">
    <property type="entry name" value="NAD(P)-binding Rossmann-like Domain"/>
    <property type="match status" value="1"/>
</dbReference>
<dbReference type="InterPro" id="IPR020904">
    <property type="entry name" value="Sc_DH/Rdtase_CS"/>
</dbReference>
<evidence type="ECO:0000256" key="2">
    <source>
        <dbReference type="ARBA" id="ARBA00023002"/>
    </source>
</evidence>
<dbReference type="RefSeq" id="WP_085617891.1">
    <property type="nucleotide sequence ID" value="NZ_CAXBPE010000020.1"/>
</dbReference>
<dbReference type="InterPro" id="IPR002347">
    <property type="entry name" value="SDR_fam"/>
</dbReference>
<evidence type="ECO:0000256" key="3">
    <source>
        <dbReference type="RuleBase" id="RU000363"/>
    </source>
</evidence>
<sequence>MTNIEGKVALITGASSGIGAATARKLAQTGVTVGIAARRMDRLNELKNQIEADGGKAMAIEMDVINPDAVETGVARLVEAHGTIDILFNNAGLMPLSDIDTFKTDEWHRMVDVNLKGLLNTTAAALPHMIKQKSGHVFNTSSIAGRKVFKGLTVYCATKHAVTAFSDGLRMEVGNKHNIRVTCIQPGAVSTELFEQISDLALRQQMEDLRKQMTFLEGEDIADALLYALQAPAHVDLAELFIMPTQQEW</sequence>
<dbReference type="SUPFAM" id="SSF51735">
    <property type="entry name" value="NAD(P)-binding Rossmann-fold domains"/>
    <property type="match status" value="1"/>
</dbReference>
<comment type="similarity">
    <text evidence="1 3">Belongs to the short-chain dehydrogenases/reductases (SDR) family.</text>
</comment>
<keyword evidence="2" id="KW-0560">Oxidoreductase</keyword>
<dbReference type="EMBL" id="JFKB01000005">
    <property type="protein sequence ID" value="OSQ48335.1"/>
    <property type="molecule type" value="Genomic_DNA"/>
</dbReference>
<evidence type="ECO:0000313" key="5">
    <source>
        <dbReference type="Proteomes" id="UP000193396"/>
    </source>
</evidence>
<dbReference type="Proteomes" id="UP000193396">
    <property type="component" value="Unassembled WGS sequence"/>
</dbReference>
<dbReference type="GO" id="GO:0016616">
    <property type="term" value="F:oxidoreductase activity, acting on the CH-OH group of donors, NAD or NADP as acceptor"/>
    <property type="evidence" value="ECO:0007669"/>
    <property type="project" value="UniProtKB-ARBA"/>
</dbReference>
<dbReference type="Pfam" id="PF00106">
    <property type="entry name" value="adh_short"/>
    <property type="match status" value="1"/>
</dbReference>
<dbReference type="FunFam" id="3.40.50.720:FF:000047">
    <property type="entry name" value="NADP-dependent L-serine/L-allo-threonine dehydrogenase"/>
    <property type="match status" value="1"/>
</dbReference>
<dbReference type="STRING" id="1293890.TALK_08640"/>
<dbReference type="AlphaFoldDB" id="A0A1Y2LD11"/>
<proteinExistence type="inferred from homology"/>
<comment type="caution">
    <text evidence="4">The sequence shown here is derived from an EMBL/GenBank/DDBJ whole genome shotgun (WGS) entry which is preliminary data.</text>
</comment>
<dbReference type="InterPro" id="IPR036291">
    <property type="entry name" value="NAD(P)-bd_dom_sf"/>
</dbReference>
<dbReference type="PRINTS" id="PR00080">
    <property type="entry name" value="SDRFAMILY"/>
</dbReference>
<dbReference type="PANTHER" id="PTHR43115">
    <property type="entry name" value="DEHYDROGENASE/REDUCTASE SDR FAMILY MEMBER 11"/>
    <property type="match status" value="1"/>
</dbReference>